<reference evidence="2" key="1">
    <citation type="submission" date="2015-04" db="UniProtKB">
        <authorList>
            <consortium name="EnsemblPlants"/>
        </authorList>
    </citation>
    <scope>IDENTIFICATION</scope>
</reference>
<name>A0A0E0M5Q4_ORYPU</name>
<organism evidence="2">
    <name type="scientific">Oryza punctata</name>
    <name type="common">Red rice</name>
    <dbReference type="NCBI Taxonomy" id="4537"/>
    <lineage>
        <taxon>Eukaryota</taxon>
        <taxon>Viridiplantae</taxon>
        <taxon>Streptophyta</taxon>
        <taxon>Embryophyta</taxon>
        <taxon>Tracheophyta</taxon>
        <taxon>Spermatophyta</taxon>
        <taxon>Magnoliopsida</taxon>
        <taxon>Liliopsida</taxon>
        <taxon>Poales</taxon>
        <taxon>Poaceae</taxon>
        <taxon>BOP clade</taxon>
        <taxon>Oryzoideae</taxon>
        <taxon>Oryzeae</taxon>
        <taxon>Oryzinae</taxon>
        <taxon>Oryza</taxon>
    </lineage>
</organism>
<protein>
    <submittedName>
        <fullName evidence="2">Uncharacterized protein</fullName>
    </submittedName>
</protein>
<keyword evidence="3" id="KW-1185">Reference proteome</keyword>
<evidence type="ECO:0000313" key="2">
    <source>
        <dbReference type="EnsemblPlants" id="OPUNC10G02660.1"/>
    </source>
</evidence>
<dbReference type="AlphaFoldDB" id="A0A0E0M5Q4"/>
<dbReference type="Gramene" id="OPUNC10G02660.1">
    <property type="protein sequence ID" value="OPUNC10G02660.1"/>
    <property type="gene ID" value="OPUNC10G02660"/>
</dbReference>
<dbReference type="EnsemblPlants" id="OPUNC10G02660.1">
    <property type="protein sequence ID" value="OPUNC10G02660.1"/>
    <property type="gene ID" value="OPUNC10G02660"/>
</dbReference>
<proteinExistence type="predicted"/>
<dbReference type="HOGENOM" id="CLU_1484301_0_0_1"/>
<evidence type="ECO:0000313" key="3">
    <source>
        <dbReference type="Proteomes" id="UP000026962"/>
    </source>
</evidence>
<keyword evidence="1" id="KW-0812">Transmembrane</keyword>
<sequence length="182" mass="19366">MASLGGTMPTDSSASSISYNIVLDSTIGTVVDAVHTVFHIPEAMQIDLGTATIVADSTASHASTAMCTTLAPFLDKLASLSSVKDACGVLDGLFIVALWVFIALLRRRKKDERTFQKELRPYIGKGAGARKKKRQAGWRSFKCVAVVLVNLARKTEAYGVKAPMKTKGRSGGTVLKSGRASC</sequence>
<evidence type="ECO:0000256" key="1">
    <source>
        <dbReference type="SAM" id="Phobius"/>
    </source>
</evidence>
<keyword evidence="1" id="KW-1133">Transmembrane helix</keyword>
<dbReference type="Proteomes" id="UP000026962">
    <property type="component" value="Chromosome 10"/>
</dbReference>
<reference evidence="2" key="2">
    <citation type="submission" date="2018-05" db="EMBL/GenBank/DDBJ databases">
        <title>OpunRS2 (Oryza punctata Reference Sequence Version 2).</title>
        <authorList>
            <person name="Zhang J."/>
            <person name="Kudrna D."/>
            <person name="Lee S."/>
            <person name="Talag J."/>
            <person name="Welchert J."/>
            <person name="Wing R.A."/>
        </authorList>
    </citation>
    <scope>NUCLEOTIDE SEQUENCE [LARGE SCALE GENOMIC DNA]</scope>
</reference>
<accession>A0A0E0M5Q4</accession>
<keyword evidence="1" id="KW-0472">Membrane</keyword>
<feature type="transmembrane region" description="Helical" evidence="1">
    <location>
        <begin position="88"/>
        <end position="105"/>
    </location>
</feature>